<comment type="catalytic activity">
    <reaction evidence="7">
        <text>L-threonyl-[protein] + ATP = O-phospho-L-threonyl-[protein] + ADP + H(+)</text>
        <dbReference type="Rhea" id="RHEA:46608"/>
        <dbReference type="Rhea" id="RHEA-COMP:11060"/>
        <dbReference type="Rhea" id="RHEA-COMP:11605"/>
        <dbReference type="ChEBI" id="CHEBI:15378"/>
        <dbReference type="ChEBI" id="CHEBI:30013"/>
        <dbReference type="ChEBI" id="CHEBI:30616"/>
        <dbReference type="ChEBI" id="CHEBI:61977"/>
        <dbReference type="ChEBI" id="CHEBI:456216"/>
        <dbReference type="EC" id="2.7.11.1"/>
    </reaction>
</comment>
<evidence type="ECO:0000256" key="3">
    <source>
        <dbReference type="ARBA" id="ARBA00022679"/>
    </source>
</evidence>
<dbReference type="InterPro" id="IPR008271">
    <property type="entry name" value="Ser/Thr_kinase_AS"/>
</dbReference>
<dbReference type="InterPro" id="IPR011009">
    <property type="entry name" value="Kinase-like_dom_sf"/>
</dbReference>
<keyword evidence="2" id="KW-0723">Serine/threonine-protein kinase</keyword>
<keyword evidence="6" id="KW-0067">ATP-binding</keyword>
<dbReference type="AlphaFoldDB" id="A0AAV2TMJ6"/>
<dbReference type="GO" id="GO:0005737">
    <property type="term" value="C:cytoplasm"/>
    <property type="evidence" value="ECO:0007669"/>
    <property type="project" value="TreeGrafter"/>
</dbReference>
<dbReference type="Gene3D" id="1.10.510.10">
    <property type="entry name" value="Transferase(Phosphotransferase) domain 1"/>
    <property type="match status" value="1"/>
</dbReference>
<dbReference type="PANTHER" id="PTHR22967:SF57">
    <property type="entry name" value="AUXILIN, ISOFORM A-RELATED"/>
    <property type="match status" value="1"/>
</dbReference>
<feature type="compositionally biased region" description="Polar residues" evidence="9">
    <location>
        <begin position="434"/>
        <end position="443"/>
    </location>
</feature>
<accession>A0AAV2TMJ6</accession>
<evidence type="ECO:0000256" key="5">
    <source>
        <dbReference type="ARBA" id="ARBA00022777"/>
    </source>
</evidence>
<reference evidence="11" key="1">
    <citation type="submission" date="2024-06" db="EMBL/GenBank/DDBJ databases">
        <authorList>
            <person name="Liu X."/>
            <person name="Lenzi L."/>
            <person name="Haldenby T S."/>
            <person name="Uol C."/>
        </authorList>
    </citation>
    <scope>NUCLEOTIDE SEQUENCE</scope>
</reference>
<dbReference type="PROSITE" id="PS50011">
    <property type="entry name" value="PROTEIN_KINASE_DOM"/>
    <property type="match status" value="1"/>
</dbReference>
<dbReference type="EMBL" id="CAXLJL010000512">
    <property type="protein sequence ID" value="CAL5138672.1"/>
    <property type="molecule type" value="Genomic_DNA"/>
</dbReference>
<evidence type="ECO:0000256" key="7">
    <source>
        <dbReference type="ARBA" id="ARBA00047899"/>
    </source>
</evidence>
<dbReference type="GO" id="GO:0045747">
    <property type="term" value="P:positive regulation of Notch signaling pathway"/>
    <property type="evidence" value="ECO:0007669"/>
    <property type="project" value="TreeGrafter"/>
</dbReference>
<evidence type="ECO:0000256" key="2">
    <source>
        <dbReference type="ARBA" id="ARBA00022527"/>
    </source>
</evidence>
<comment type="catalytic activity">
    <reaction evidence="8">
        <text>L-seryl-[protein] + ATP = O-phospho-L-seryl-[protein] + ADP + H(+)</text>
        <dbReference type="Rhea" id="RHEA:17989"/>
        <dbReference type="Rhea" id="RHEA-COMP:9863"/>
        <dbReference type="Rhea" id="RHEA-COMP:11604"/>
        <dbReference type="ChEBI" id="CHEBI:15378"/>
        <dbReference type="ChEBI" id="CHEBI:29999"/>
        <dbReference type="ChEBI" id="CHEBI:30616"/>
        <dbReference type="ChEBI" id="CHEBI:83421"/>
        <dbReference type="ChEBI" id="CHEBI:456216"/>
        <dbReference type="EC" id="2.7.11.1"/>
    </reaction>
</comment>
<comment type="caution">
    <text evidence="11">The sequence shown here is derived from an EMBL/GenBank/DDBJ whole genome shotgun (WGS) entry which is preliminary data.</text>
</comment>
<dbReference type="PANTHER" id="PTHR22967">
    <property type="entry name" value="SERINE/THREONINE PROTEIN KINASE"/>
    <property type="match status" value="1"/>
</dbReference>
<evidence type="ECO:0000256" key="9">
    <source>
        <dbReference type="SAM" id="MobiDB-lite"/>
    </source>
</evidence>
<sequence length="700" mass="76978">MKKILARLAQGDSDDPINAYNNLGGNALNSHHASFIGRHFTVGRFSLVVDDIIAEGGFGMVFRVRSNQGQNFALKRTCVNNEQDLSVCKREITIVSSLSHKNILRYVDSKIGRIEQGIYEVLLLTVHYPGSLSKLLNERKSHQQRLTEVEVLRVFCDLCEAVCRLHHCKTPIIHRDLKVENILIDERQNFVLCDFGSSTSRVLHPAIHGLQRCQEEINKYTTLAYRAPELINLYSSIPLGPQIDIWAMGCLLYCLCFASLPFGDSALAIQSGNYSIPDASPYSDRLHKLIGYLLCVDGMQRPDIFQTCALAFSLASRPNPAQNLNNLPVPHWQDLTTPLRESQQKAARLRLEPQDLQPAQPSSPRSSPAMVRKAETEGCNTSVAPRQRPRAAHQHIIPALQPGSIHQQPSLSTSFISSGSVQGSVLKPPPPALSRSTVQTNEVRATAPPRAAAAQTSSANENNSSTNILMSAPGEPAVTVVTNAFVEAPWKAEFPVQSKNNSNPSTIPFEESSFAAPSLVTQHFCPRGHQRTWSADVGYMNRCRAGLPTAFSPQIYPGPISSFQTNSQNQAFASSSWEPFSPQLRQVQSLVSLSNTPAHSERITSPSQFLSRGDNVTTNKPVPTTRFAHESPTHPSGTSSIPQQRICSPFGLIQISQTDLSHSNPSVDLRSLNYGTEVDEDLLFGAAFDAIRENPKHKCS</sequence>
<gene>
    <name evidence="11" type="ORF">CDAUBV1_LOCUS13492</name>
</gene>
<feature type="compositionally biased region" description="Polar residues" evidence="9">
    <location>
        <begin position="633"/>
        <end position="643"/>
    </location>
</feature>
<dbReference type="SUPFAM" id="SSF56112">
    <property type="entry name" value="Protein kinase-like (PK-like)"/>
    <property type="match status" value="1"/>
</dbReference>
<feature type="compositionally biased region" description="Low complexity" evidence="9">
    <location>
        <begin position="444"/>
        <end position="464"/>
    </location>
</feature>
<feature type="region of interest" description="Disordered" evidence="9">
    <location>
        <begin position="340"/>
        <end position="391"/>
    </location>
</feature>
<dbReference type="EC" id="2.7.11.1" evidence="1"/>
<keyword evidence="4" id="KW-0547">Nucleotide-binding</keyword>
<feature type="region of interest" description="Disordered" evidence="9">
    <location>
        <begin position="623"/>
        <end position="643"/>
    </location>
</feature>
<evidence type="ECO:0000256" key="8">
    <source>
        <dbReference type="ARBA" id="ARBA00048679"/>
    </source>
</evidence>
<dbReference type="PROSITE" id="PS00108">
    <property type="entry name" value="PROTEIN_KINASE_ST"/>
    <property type="match status" value="1"/>
</dbReference>
<dbReference type="GO" id="GO:2000369">
    <property type="term" value="P:regulation of clathrin-dependent endocytosis"/>
    <property type="evidence" value="ECO:0007669"/>
    <property type="project" value="TreeGrafter"/>
</dbReference>
<protein>
    <recommendedName>
        <fullName evidence="1">non-specific serine/threonine protein kinase</fullName>
        <ecNumber evidence="1">2.7.11.1</ecNumber>
    </recommendedName>
</protein>
<feature type="compositionally biased region" description="Low complexity" evidence="9">
    <location>
        <begin position="357"/>
        <end position="369"/>
    </location>
</feature>
<proteinExistence type="predicted"/>
<keyword evidence="5" id="KW-0418">Kinase</keyword>
<dbReference type="Proteomes" id="UP001497525">
    <property type="component" value="Unassembled WGS sequence"/>
</dbReference>
<name>A0AAV2TMJ6_CALDB</name>
<dbReference type="GO" id="GO:0035612">
    <property type="term" value="F:AP-2 adaptor complex binding"/>
    <property type="evidence" value="ECO:0007669"/>
    <property type="project" value="TreeGrafter"/>
</dbReference>
<feature type="compositionally biased region" description="Polar residues" evidence="9">
    <location>
        <begin position="404"/>
        <end position="423"/>
    </location>
</feature>
<dbReference type="SMART" id="SM00220">
    <property type="entry name" value="S_TKc"/>
    <property type="match status" value="1"/>
</dbReference>
<feature type="region of interest" description="Disordered" evidence="9">
    <location>
        <begin position="404"/>
        <end position="464"/>
    </location>
</feature>
<evidence type="ECO:0000259" key="10">
    <source>
        <dbReference type="PROSITE" id="PS50011"/>
    </source>
</evidence>
<dbReference type="GO" id="GO:0005524">
    <property type="term" value="F:ATP binding"/>
    <property type="evidence" value="ECO:0007669"/>
    <property type="project" value="UniProtKB-KW"/>
</dbReference>
<dbReference type="Pfam" id="PF00069">
    <property type="entry name" value="Pkinase"/>
    <property type="match status" value="1"/>
</dbReference>
<dbReference type="GO" id="GO:0004674">
    <property type="term" value="F:protein serine/threonine kinase activity"/>
    <property type="evidence" value="ECO:0007669"/>
    <property type="project" value="UniProtKB-KW"/>
</dbReference>
<evidence type="ECO:0000313" key="11">
    <source>
        <dbReference type="EMBL" id="CAL5138672.1"/>
    </source>
</evidence>
<dbReference type="InterPro" id="IPR000719">
    <property type="entry name" value="Prot_kinase_dom"/>
</dbReference>
<organism evidence="11 12">
    <name type="scientific">Calicophoron daubneyi</name>
    <name type="common">Rumen fluke</name>
    <name type="synonym">Paramphistomum daubneyi</name>
    <dbReference type="NCBI Taxonomy" id="300641"/>
    <lineage>
        <taxon>Eukaryota</taxon>
        <taxon>Metazoa</taxon>
        <taxon>Spiralia</taxon>
        <taxon>Lophotrochozoa</taxon>
        <taxon>Platyhelminthes</taxon>
        <taxon>Trematoda</taxon>
        <taxon>Digenea</taxon>
        <taxon>Plagiorchiida</taxon>
        <taxon>Pronocephalata</taxon>
        <taxon>Paramphistomoidea</taxon>
        <taxon>Paramphistomidae</taxon>
        <taxon>Calicophoron</taxon>
    </lineage>
</organism>
<evidence type="ECO:0000256" key="6">
    <source>
        <dbReference type="ARBA" id="ARBA00022840"/>
    </source>
</evidence>
<evidence type="ECO:0000256" key="1">
    <source>
        <dbReference type="ARBA" id="ARBA00012513"/>
    </source>
</evidence>
<keyword evidence="3" id="KW-0808">Transferase</keyword>
<evidence type="ECO:0000313" key="12">
    <source>
        <dbReference type="Proteomes" id="UP001497525"/>
    </source>
</evidence>
<evidence type="ECO:0000256" key="4">
    <source>
        <dbReference type="ARBA" id="ARBA00022741"/>
    </source>
</evidence>
<feature type="domain" description="Protein kinase" evidence="10">
    <location>
        <begin position="47"/>
        <end position="313"/>
    </location>
</feature>